<dbReference type="CDD" id="cd00090">
    <property type="entry name" value="HTH_ARSR"/>
    <property type="match status" value="1"/>
</dbReference>
<organism evidence="2 3">
    <name type="scientific">Roseisalinus antarcticus</name>
    <dbReference type="NCBI Taxonomy" id="254357"/>
    <lineage>
        <taxon>Bacteria</taxon>
        <taxon>Pseudomonadati</taxon>
        <taxon>Pseudomonadota</taxon>
        <taxon>Alphaproteobacteria</taxon>
        <taxon>Rhodobacterales</taxon>
        <taxon>Roseobacteraceae</taxon>
        <taxon>Roseisalinus</taxon>
    </lineage>
</organism>
<dbReference type="InterPro" id="IPR011991">
    <property type="entry name" value="ArsR-like_HTH"/>
</dbReference>
<dbReference type="PANTHER" id="PTHR38600:SF2">
    <property type="entry name" value="SLL0088 PROTEIN"/>
    <property type="match status" value="1"/>
</dbReference>
<reference evidence="2 3" key="1">
    <citation type="submission" date="2017-03" db="EMBL/GenBank/DDBJ databases">
        <authorList>
            <person name="Afonso C.L."/>
            <person name="Miller P.J."/>
            <person name="Scott M.A."/>
            <person name="Spackman E."/>
            <person name="Goraichik I."/>
            <person name="Dimitrov K.M."/>
            <person name="Suarez D.L."/>
            <person name="Swayne D.E."/>
        </authorList>
    </citation>
    <scope>NUCLEOTIDE SEQUENCE [LARGE SCALE GENOMIC DNA]</scope>
    <source>
        <strain evidence="2 3">CECT 7023</strain>
    </source>
</reference>
<dbReference type="Gene3D" id="1.10.10.10">
    <property type="entry name" value="Winged helix-like DNA-binding domain superfamily/Winged helix DNA-binding domain"/>
    <property type="match status" value="1"/>
</dbReference>
<dbReference type="GO" id="GO:0003700">
    <property type="term" value="F:DNA-binding transcription factor activity"/>
    <property type="evidence" value="ECO:0007669"/>
    <property type="project" value="InterPro"/>
</dbReference>
<dbReference type="AlphaFoldDB" id="A0A1Y5TDZ2"/>
<dbReference type="Proteomes" id="UP000193900">
    <property type="component" value="Unassembled WGS sequence"/>
</dbReference>
<name>A0A1Y5TDZ2_9RHOB</name>
<dbReference type="InterPro" id="IPR036390">
    <property type="entry name" value="WH_DNA-bd_sf"/>
</dbReference>
<dbReference type="RefSeq" id="WP_085879703.1">
    <property type="nucleotide sequence ID" value="NZ_FWFZ01000015.1"/>
</dbReference>
<dbReference type="Pfam" id="PF12840">
    <property type="entry name" value="HTH_20"/>
    <property type="match status" value="1"/>
</dbReference>
<dbReference type="NCBIfam" id="NF033788">
    <property type="entry name" value="HTH_metalloreg"/>
    <property type="match status" value="1"/>
</dbReference>
<accession>A0A1Y5TDZ2</accession>
<dbReference type="SMART" id="SM00418">
    <property type="entry name" value="HTH_ARSR"/>
    <property type="match status" value="1"/>
</dbReference>
<evidence type="ECO:0000313" key="2">
    <source>
        <dbReference type="EMBL" id="SLN61865.1"/>
    </source>
</evidence>
<dbReference type="InterPro" id="IPR001845">
    <property type="entry name" value="HTH_ArsR_DNA-bd_dom"/>
</dbReference>
<dbReference type="PRINTS" id="PR00778">
    <property type="entry name" value="HTHARSR"/>
</dbReference>
<sequence length="111" mass="12357">MASNLDHFFSALADPTRRAVIARLTSGPASVSELHAPHDMALPSFLKHLGKLESAGMVRSLKIGRVRMVHIEAVPMAEAEDWLKTQRRIWEGRLDRLSALAEHLERNGDHG</sequence>
<gene>
    <name evidence="2" type="ORF">ROA7023_02891</name>
</gene>
<proteinExistence type="predicted"/>
<dbReference type="SUPFAM" id="SSF46785">
    <property type="entry name" value="Winged helix' DNA-binding domain"/>
    <property type="match status" value="1"/>
</dbReference>
<evidence type="ECO:0000259" key="1">
    <source>
        <dbReference type="PROSITE" id="PS50987"/>
    </source>
</evidence>
<feature type="domain" description="HTH arsR-type" evidence="1">
    <location>
        <begin position="1"/>
        <end position="91"/>
    </location>
</feature>
<evidence type="ECO:0000313" key="3">
    <source>
        <dbReference type="Proteomes" id="UP000193900"/>
    </source>
</evidence>
<dbReference type="PROSITE" id="PS50987">
    <property type="entry name" value="HTH_ARSR_2"/>
    <property type="match status" value="1"/>
</dbReference>
<dbReference type="OrthoDB" id="9790747at2"/>
<dbReference type="EMBL" id="FWFZ01000015">
    <property type="protein sequence ID" value="SLN61865.1"/>
    <property type="molecule type" value="Genomic_DNA"/>
</dbReference>
<protein>
    <submittedName>
        <fullName evidence="2">HTH-type transcriptional regulator</fullName>
    </submittedName>
</protein>
<keyword evidence="3" id="KW-1185">Reference proteome</keyword>
<dbReference type="InterPro" id="IPR036388">
    <property type="entry name" value="WH-like_DNA-bd_sf"/>
</dbReference>
<dbReference type="PANTHER" id="PTHR38600">
    <property type="entry name" value="TRANSCRIPTIONAL REGULATORY PROTEIN"/>
    <property type="match status" value="1"/>
</dbReference>